<gene>
    <name evidence="1" type="ORF">GA0070216_1186</name>
</gene>
<evidence type="ECO:0000313" key="1">
    <source>
        <dbReference type="EMBL" id="SCF45173.1"/>
    </source>
</evidence>
<proteinExistence type="predicted"/>
<evidence type="ECO:0000313" key="2">
    <source>
        <dbReference type="Proteomes" id="UP000198797"/>
    </source>
</evidence>
<dbReference type="InterPro" id="IPR023393">
    <property type="entry name" value="START-like_dom_sf"/>
</dbReference>
<reference evidence="2" key="1">
    <citation type="submission" date="2016-06" db="EMBL/GenBank/DDBJ databases">
        <authorList>
            <person name="Varghese N."/>
            <person name="Submissions Spin"/>
        </authorList>
    </citation>
    <scope>NUCLEOTIDE SEQUENCE [LARGE SCALE GENOMIC DNA]</scope>
    <source>
        <strain evidence="2">DSM 44100</strain>
    </source>
</reference>
<dbReference type="CDD" id="cd07812">
    <property type="entry name" value="SRPBCC"/>
    <property type="match status" value="1"/>
</dbReference>
<dbReference type="SUPFAM" id="SSF55961">
    <property type="entry name" value="Bet v1-like"/>
    <property type="match status" value="1"/>
</dbReference>
<dbReference type="AlphaFoldDB" id="A0A1C5AIZ0"/>
<dbReference type="Gene3D" id="3.30.530.20">
    <property type="match status" value="1"/>
</dbReference>
<dbReference type="Pfam" id="PF10604">
    <property type="entry name" value="Polyketide_cyc2"/>
    <property type="match status" value="1"/>
</dbReference>
<dbReference type="Proteomes" id="UP000198797">
    <property type="component" value="Unassembled WGS sequence"/>
</dbReference>
<dbReference type="STRING" id="121616.GA0070216_1186"/>
<protein>
    <submittedName>
        <fullName evidence="1">Polyketide cyclase / dehydrase and lipid transport</fullName>
    </submittedName>
</protein>
<name>A0A1C5AIZ0_9ACTN</name>
<organism evidence="1 2">
    <name type="scientific">Micromonospora matsumotoense</name>
    <dbReference type="NCBI Taxonomy" id="121616"/>
    <lineage>
        <taxon>Bacteria</taxon>
        <taxon>Bacillati</taxon>
        <taxon>Actinomycetota</taxon>
        <taxon>Actinomycetes</taxon>
        <taxon>Micromonosporales</taxon>
        <taxon>Micromonosporaceae</taxon>
        <taxon>Micromonospora</taxon>
    </lineage>
</organism>
<keyword evidence="2" id="KW-1185">Reference proteome</keyword>
<accession>A0A1C5AIZ0</accession>
<sequence length="184" mass="20321">MAVLRYADGPGVTYEVYVEANPSRVWELVTDIHLPARLSPELQRVEWLDGTDELTKGAGFLGYNSHPRIGDWRTASYVTELDQQRVFGWVVTDVDGAFAGPDGAGRADVASPAATWRFELEPEENGTRLRQTVRVGPGRSGLSLVIDQAPEHEEQIVESRLGQLRSHIESVLDGIKALAENRTP</sequence>
<dbReference type="InterPro" id="IPR019587">
    <property type="entry name" value="Polyketide_cyclase/dehydratase"/>
</dbReference>
<dbReference type="EMBL" id="FMCU01000018">
    <property type="protein sequence ID" value="SCF45173.1"/>
    <property type="molecule type" value="Genomic_DNA"/>
</dbReference>